<comment type="caution">
    <text evidence="9">The sequence shown here is derived from an EMBL/GenBank/DDBJ whole genome shotgun (WGS) entry which is preliminary data.</text>
</comment>
<dbReference type="InterPro" id="IPR050770">
    <property type="entry name" value="Intradiol_RC_Dioxygenase"/>
</dbReference>
<dbReference type="Gene3D" id="2.60.130.10">
    <property type="entry name" value="Aromatic compound dioxygenase"/>
    <property type="match status" value="1"/>
</dbReference>
<dbReference type="PANTHER" id="PTHR33711:SF7">
    <property type="entry name" value="INTRADIOL RING-CLEAVAGE DIOXYGENASES DOMAIN-CONTAINING PROTEIN-RELATED"/>
    <property type="match status" value="1"/>
</dbReference>
<dbReference type="Proteomes" id="UP000283269">
    <property type="component" value="Unassembled WGS sequence"/>
</dbReference>
<reference evidence="9 10" key="1">
    <citation type="journal article" date="2018" name="Evol. Lett.">
        <title>Horizontal gene cluster transfer increased hallucinogenic mushroom diversity.</title>
        <authorList>
            <person name="Reynolds H.T."/>
            <person name="Vijayakumar V."/>
            <person name="Gluck-Thaler E."/>
            <person name="Korotkin H.B."/>
            <person name="Matheny P.B."/>
            <person name="Slot J.C."/>
        </authorList>
    </citation>
    <scope>NUCLEOTIDE SEQUENCE [LARGE SCALE GENOMIC DNA]</scope>
    <source>
        <strain evidence="9 10">2631</strain>
    </source>
</reference>
<protein>
    <recommendedName>
        <fullName evidence="11">Intradiol ring-cleavage dioxygenases domain-containing protein</fullName>
    </recommendedName>
</protein>
<proteinExistence type="inferred from homology"/>
<dbReference type="InterPro" id="IPR000627">
    <property type="entry name" value="Intradiol_dOase_C"/>
</dbReference>
<evidence type="ECO:0000256" key="2">
    <source>
        <dbReference type="ARBA" id="ARBA00007825"/>
    </source>
</evidence>
<evidence type="ECO:0000256" key="3">
    <source>
        <dbReference type="ARBA" id="ARBA00022723"/>
    </source>
</evidence>
<dbReference type="OrthoDB" id="5238185at2759"/>
<keyword evidence="10" id="KW-1185">Reference proteome</keyword>
<dbReference type="GO" id="GO:0008199">
    <property type="term" value="F:ferric iron binding"/>
    <property type="evidence" value="ECO:0007669"/>
    <property type="project" value="InterPro"/>
</dbReference>
<dbReference type="InterPro" id="IPR007535">
    <property type="entry name" value="Catechol_dOase_N"/>
</dbReference>
<comment type="cofactor">
    <cofactor evidence="1">
        <name>Fe(3+)</name>
        <dbReference type="ChEBI" id="CHEBI:29034"/>
    </cofactor>
</comment>
<keyword evidence="6" id="KW-0408">Iron</keyword>
<evidence type="ECO:0000256" key="5">
    <source>
        <dbReference type="ARBA" id="ARBA00023002"/>
    </source>
</evidence>
<sequence length="298" mass="33153">MEYESSITENVKAMNLNCKNDRLKFIIDKLVDHLHAFVRETSLTTEEWTVAISFLTESGHISAETRQEFSILSGVLGVTTLVDGINNGKPSEATEPTILGPFFKEDAREVQLGESIASEGKGDYMYVEGRVLNLEGKPIPNAILDTWEADGHGLYDVQYENLEDCRGRLRTAEDGSFAFRAIVPVPYSIPEDGPAARLVLALGRHIFRPAHLHVLVTAPGYEPLTTQLYFKGDPYLTSDVAFGVKSSLIVTPEIIEDLAMSRLRGFKEARPHAYIKRDFVLSTPAQGIRARKLLNTEK</sequence>
<evidence type="ECO:0008006" key="11">
    <source>
        <dbReference type="Google" id="ProtNLM"/>
    </source>
</evidence>
<dbReference type="AlphaFoldDB" id="A0A409XGL5"/>
<name>A0A409XGL5_PSICY</name>
<evidence type="ECO:0000259" key="8">
    <source>
        <dbReference type="Pfam" id="PF04444"/>
    </source>
</evidence>
<evidence type="ECO:0000259" key="7">
    <source>
        <dbReference type="Pfam" id="PF00775"/>
    </source>
</evidence>
<dbReference type="Pfam" id="PF00775">
    <property type="entry name" value="Dioxygenase_C"/>
    <property type="match status" value="1"/>
</dbReference>
<keyword evidence="4" id="KW-0223">Dioxygenase</keyword>
<dbReference type="GO" id="GO:0009712">
    <property type="term" value="P:catechol-containing compound metabolic process"/>
    <property type="evidence" value="ECO:0007669"/>
    <property type="project" value="InterPro"/>
</dbReference>
<dbReference type="InParanoid" id="A0A409XGL5"/>
<gene>
    <name evidence="9" type="ORF">CVT25_004811</name>
</gene>
<dbReference type="STRING" id="93625.A0A409XGL5"/>
<comment type="similarity">
    <text evidence="2">Belongs to the intradiol ring-cleavage dioxygenase family.</text>
</comment>
<evidence type="ECO:0000313" key="10">
    <source>
        <dbReference type="Proteomes" id="UP000283269"/>
    </source>
</evidence>
<dbReference type="InterPro" id="IPR015889">
    <property type="entry name" value="Intradiol_dOase_core"/>
</dbReference>
<dbReference type="Pfam" id="PF04444">
    <property type="entry name" value="Dioxygenase_N"/>
    <property type="match status" value="1"/>
</dbReference>
<keyword evidence="5" id="KW-0560">Oxidoreductase</keyword>
<organism evidence="9 10">
    <name type="scientific">Psilocybe cyanescens</name>
    <dbReference type="NCBI Taxonomy" id="93625"/>
    <lineage>
        <taxon>Eukaryota</taxon>
        <taxon>Fungi</taxon>
        <taxon>Dikarya</taxon>
        <taxon>Basidiomycota</taxon>
        <taxon>Agaricomycotina</taxon>
        <taxon>Agaricomycetes</taxon>
        <taxon>Agaricomycetidae</taxon>
        <taxon>Agaricales</taxon>
        <taxon>Agaricineae</taxon>
        <taxon>Strophariaceae</taxon>
        <taxon>Psilocybe</taxon>
    </lineage>
</organism>
<keyword evidence="3" id="KW-0479">Metal-binding</keyword>
<dbReference type="GO" id="GO:0018576">
    <property type="term" value="F:catechol 1,2-dioxygenase activity"/>
    <property type="evidence" value="ECO:0007669"/>
    <property type="project" value="InterPro"/>
</dbReference>
<evidence type="ECO:0000256" key="6">
    <source>
        <dbReference type="ARBA" id="ARBA00023004"/>
    </source>
</evidence>
<dbReference type="EMBL" id="NHYD01001791">
    <property type="protein sequence ID" value="PPQ89889.1"/>
    <property type="molecule type" value="Genomic_DNA"/>
</dbReference>
<accession>A0A409XGL5</accession>
<evidence type="ECO:0000313" key="9">
    <source>
        <dbReference type="EMBL" id="PPQ89889.1"/>
    </source>
</evidence>
<dbReference type="SUPFAM" id="SSF49482">
    <property type="entry name" value="Aromatic compound dioxygenase"/>
    <property type="match status" value="1"/>
</dbReference>
<dbReference type="PANTHER" id="PTHR33711">
    <property type="entry name" value="DIOXYGENASE, PUTATIVE (AFU_ORTHOLOGUE AFUA_2G02910)-RELATED"/>
    <property type="match status" value="1"/>
</dbReference>
<evidence type="ECO:0000256" key="4">
    <source>
        <dbReference type="ARBA" id="ARBA00022964"/>
    </source>
</evidence>
<feature type="domain" description="Intradiol ring-cleavage dioxygenases" evidence="7">
    <location>
        <begin position="100"/>
        <end position="260"/>
    </location>
</feature>
<evidence type="ECO:0000256" key="1">
    <source>
        <dbReference type="ARBA" id="ARBA00001965"/>
    </source>
</evidence>
<feature type="domain" description="Catechol dioxygenase N-terminal" evidence="8">
    <location>
        <begin position="20"/>
        <end position="93"/>
    </location>
</feature>